<evidence type="ECO:0000256" key="9">
    <source>
        <dbReference type="SAM" id="SignalP"/>
    </source>
</evidence>
<dbReference type="Proteomes" id="UP000295124">
    <property type="component" value="Unassembled WGS sequence"/>
</dbReference>
<dbReference type="CDD" id="cd03859">
    <property type="entry name" value="M14_CPT"/>
    <property type="match status" value="1"/>
</dbReference>
<dbReference type="SUPFAM" id="SSF53187">
    <property type="entry name" value="Zn-dependent exopeptidases"/>
    <property type="match status" value="1"/>
</dbReference>
<gene>
    <name evidence="11" type="ORF">E1263_16640</name>
</gene>
<dbReference type="GO" id="GO:0005615">
    <property type="term" value="C:extracellular space"/>
    <property type="evidence" value="ECO:0007669"/>
    <property type="project" value="TreeGrafter"/>
</dbReference>
<evidence type="ECO:0000259" key="10">
    <source>
        <dbReference type="PROSITE" id="PS52035"/>
    </source>
</evidence>
<evidence type="ECO:0000256" key="8">
    <source>
        <dbReference type="SAM" id="MobiDB-lite"/>
    </source>
</evidence>
<dbReference type="EMBL" id="SMKX01000041">
    <property type="protein sequence ID" value="TDD59030.1"/>
    <property type="molecule type" value="Genomic_DNA"/>
</dbReference>
<feature type="active site" description="Proton donor/acceptor" evidence="7">
    <location>
        <position position="419"/>
    </location>
</feature>
<dbReference type="PANTHER" id="PTHR11705:SF143">
    <property type="entry name" value="SLL0236 PROTEIN"/>
    <property type="match status" value="1"/>
</dbReference>
<accession>A0A4R4ZLD7</accession>
<keyword evidence="9" id="KW-0732">Signal</keyword>
<dbReference type="GO" id="GO:0004181">
    <property type="term" value="F:metallocarboxypeptidase activity"/>
    <property type="evidence" value="ECO:0007669"/>
    <property type="project" value="InterPro"/>
</dbReference>
<comment type="similarity">
    <text evidence="2 7">Belongs to the peptidase M14 family.</text>
</comment>
<feature type="region of interest" description="Disordered" evidence="8">
    <location>
        <begin position="307"/>
        <end position="328"/>
    </location>
</feature>
<dbReference type="SMART" id="SM00631">
    <property type="entry name" value="Zn_pept"/>
    <property type="match status" value="1"/>
</dbReference>
<evidence type="ECO:0000256" key="2">
    <source>
        <dbReference type="ARBA" id="ARBA00005988"/>
    </source>
</evidence>
<dbReference type="Pfam" id="PF00246">
    <property type="entry name" value="Peptidase_M14"/>
    <property type="match status" value="1"/>
</dbReference>
<reference evidence="11 12" key="1">
    <citation type="submission" date="2019-03" db="EMBL/GenBank/DDBJ databases">
        <title>Draft genome sequences of novel Actinobacteria.</title>
        <authorList>
            <person name="Sahin N."/>
            <person name="Ay H."/>
            <person name="Saygin H."/>
        </authorList>
    </citation>
    <scope>NUCLEOTIDE SEQUENCE [LARGE SCALE GENOMIC DNA]</scope>
    <source>
        <strain evidence="11 12">JCM 13523</strain>
    </source>
</reference>
<keyword evidence="12" id="KW-1185">Reference proteome</keyword>
<evidence type="ECO:0000256" key="3">
    <source>
        <dbReference type="ARBA" id="ARBA00022670"/>
    </source>
</evidence>
<dbReference type="AlphaFoldDB" id="A0A4R4ZLD7"/>
<protein>
    <submittedName>
        <fullName evidence="11">Peptidase M14</fullName>
    </submittedName>
</protein>
<evidence type="ECO:0000256" key="4">
    <source>
        <dbReference type="ARBA" id="ARBA00022801"/>
    </source>
</evidence>
<comment type="cofactor">
    <cofactor evidence="1">
        <name>Zn(2+)</name>
        <dbReference type="ChEBI" id="CHEBI:29105"/>
    </cofactor>
</comment>
<keyword evidence="5" id="KW-0862">Zinc</keyword>
<feature type="domain" description="Peptidase M14" evidence="10">
    <location>
        <begin position="150"/>
        <end position="450"/>
    </location>
</feature>
<dbReference type="InterPro" id="IPR033810">
    <property type="entry name" value="Carboxypeptidase_T"/>
</dbReference>
<dbReference type="InterPro" id="IPR000834">
    <property type="entry name" value="Peptidase_M14"/>
</dbReference>
<sequence>MPQLLEVIVFRPARWTRLVPLALAAVLAVGAGSQLPAAVQASAPPDRKSVAEQNDELIQLLRVNTPTQPDRKRLTSLDLDLAESAGPTYTDVVAYGKSDLRLLTLAGFTWSVLEDDLEGADRQREKDDAAYAKAVRNKSILATLPSGRTSYRQLADFNNDLASLAQQYPTKAKLITLKEKSLEGRSVQGLEISHNVGVSSGKPVFLSMGLHHAREWPSGELTIEFAYDLLKNDGVDTRITNILEKSKVIVVPVVNPDGFNLSRTLGYEMKRKNCRITNGQIPTAGQCAQSSNQSRGVDPNRNYSGFWGGPGASTSTTSETYRGPGAFSEPETRNIQALVSAHQVTTLITNHTYSNLVLREPGYAAAANTPDETVYKSLGDQMAAQNGYTSQKAYQLYDTTGTTEDWSYYATGGLGFTFEHGASSFHPAFSNIPNYYFGSGSTAGKGNREAYLIAAESTINPARHSVVTGTGPAGAVLRLKKSFTTKTWNGTLLPDVLETTMTVPAGGTYTWHTNQSTRPITIQNGGGTESWTLTCERPTGQVLETRSVTVARGGSVTANLTACSTAF</sequence>
<dbReference type="GO" id="GO:0006508">
    <property type="term" value="P:proteolysis"/>
    <property type="evidence" value="ECO:0007669"/>
    <property type="project" value="UniProtKB-KW"/>
</dbReference>
<feature type="chain" id="PRO_5038524974" evidence="9">
    <location>
        <begin position="25"/>
        <end position="567"/>
    </location>
</feature>
<evidence type="ECO:0000256" key="6">
    <source>
        <dbReference type="ARBA" id="ARBA00023049"/>
    </source>
</evidence>
<comment type="caution">
    <text evidence="11">The sequence shown here is derived from an EMBL/GenBank/DDBJ whole genome shotgun (WGS) entry which is preliminary data.</text>
</comment>
<keyword evidence="6" id="KW-0482">Metalloprotease</keyword>
<organism evidence="11 12">
    <name type="scientific">Kribbella antibiotica</name>
    <dbReference type="NCBI Taxonomy" id="190195"/>
    <lineage>
        <taxon>Bacteria</taxon>
        <taxon>Bacillati</taxon>
        <taxon>Actinomycetota</taxon>
        <taxon>Actinomycetes</taxon>
        <taxon>Propionibacteriales</taxon>
        <taxon>Kribbellaceae</taxon>
        <taxon>Kribbella</taxon>
    </lineage>
</organism>
<evidence type="ECO:0000313" key="11">
    <source>
        <dbReference type="EMBL" id="TDD59030.1"/>
    </source>
</evidence>
<keyword evidence="3" id="KW-0645">Protease</keyword>
<evidence type="ECO:0000256" key="5">
    <source>
        <dbReference type="ARBA" id="ARBA00022833"/>
    </source>
</evidence>
<feature type="signal peptide" evidence="9">
    <location>
        <begin position="1"/>
        <end position="24"/>
    </location>
</feature>
<proteinExistence type="inferred from homology"/>
<evidence type="ECO:0000313" key="12">
    <source>
        <dbReference type="Proteomes" id="UP000295124"/>
    </source>
</evidence>
<keyword evidence="4" id="KW-0378">Hydrolase</keyword>
<evidence type="ECO:0000256" key="1">
    <source>
        <dbReference type="ARBA" id="ARBA00001947"/>
    </source>
</evidence>
<name>A0A4R4ZLD7_9ACTN</name>
<evidence type="ECO:0000256" key="7">
    <source>
        <dbReference type="PROSITE-ProRule" id="PRU01379"/>
    </source>
</evidence>
<dbReference type="OrthoDB" id="5240362at2"/>
<dbReference type="GO" id="GO:0008270">
    <property type="term" value="F:zinc ion binding"/>
    <property type="evidence" value="ECO:0007669"/>
    <property type="project" value="InterPro"/>
</dbReference>
<dbReference type="PROSITE" id="PS52035">
    <property type="entry name" value="PEPTIDASE_M14"/>
    <property type="match status" value="1"/>
</dbReference>
<dbReference type="Gene3D" id="3.40.630.10">
    <property type="entry name" value="Zn peptidases"/>
    <property type="match status" value="1"/>
</dbReference>
<dbReference type="PANTHER" id="PTHR11705">
    <property type="entry name" value="PROTEASE FAMILY M14 CARBOXYPEPTIDASE A,B"/>
    <property type="match status" value="1"/>
</dbReference>